<dbReference type="Proteomes" id="UP000054481">
    <property type="component" value="Unassembled WGS sequence"/>
</dbReference>
<dbReference type="GO" id="GO:0005763">
    <property type="term" value="C:mitochondrial small ribosomal subunit"/>
    <property type="evidence" value="ECO:0007669"/>
    <property type="project" value="TreeGrafter"/>
</dbReference>
<protein>
    <submittedName>
        <fullName evidence="2">Uncharacterized protein</fullName>
    </submittedName>
</protein>
<accession>A0A0F7ZTE9</accession>
<dbReference type="OrthoDB" id="3913595at2759"/>
<name>A0A0F7ZTE9_9HYPO</name>
<dbReference type="PANTHER" id="PTHR28058:SF1">
    <property type="entry name" value="SMALL RIBOSOMAL SUBUNIT PROTEIN BS1M"/>
    <property type="match status" value="1"/>
</dbReference>
<sequence length="494" mass="55455">MGSRAVSPGGALLRTSRMFSIPKTLREPQSTNHLIGEHKSETSTRAYPQHQAITSPYSSREKGDWGLKRPFPLKTTLTTSTPLIRVKEIDSVESVTDFASAADHGVSLEKFREMRVAMSVPRDPERGGTQLWTSSVFEEDMDFTDVAGQDRNPSTNRRRWKFKGPWLARMPKGEFDKYLEKKVRPRRAQFRDLLRKKLAEQLTISANTAAMENGREPPPPIEPEKVSKEQFAEYVRSLRDNRIGLYDIISQFLDMAPLGLPYGQLIDAVVMKPRDLERPLVSPYEKTGPPPSHPSAGISYLRTNSYMDNHPVYGPQALRAPVEARVISPRSGPAGAKLGVGGFVTNTPVGDNEFNLKYGKQRTETGKDMLTGISYLDTTTLGGAKAHVEAKTANVDPSGNVVLQLRETKQDAKLISLEMKGRAEIYTDDPMQRPQVVNEPEEGMKEETESSRWRMGRVADAILDDFMPQDSRQSAPEEAQQEPQERDDSRDRRK</sequence>
<reference evidence="2 3" key="1">
    <citation type="journal article" date="2014" name="Genome Biol. Evol.">
        <title>Comparative genomics and transcriptomics analyses reveal divergent lifestyle features of nematode endoparasitic fungus Hirsutella minnesotensis.</title>
        <authorList>
            <person name="Lai Y."/>
            <person name="Liu K."/>
            <person name="Zhang X."/>
            <person name="Zhang X."/>
            <person name="Li K."/>
            <person name="Wang N."/>
            <person name="Shu C."/>
            <person name="Wu Y."/>
            <person name="Wang C."/>
            <person name="Bushley K.E."/>
            <person name="Xiang M."/>
            <person name="Liu X."/>
        </authorList>
    </citation>
    <scope>NUCLEOTIDE SEQUENCE [LARGE SCALE GENOMIC DNA]</scope>
    <source>
        <strain evidence="2 3">3608</strain>
    </source>
</reference>
<gene>
    <name evidence="2" type="ORF">HIM_07565</name>
</gene>
<dbReference type="AlphaFoldDB" id="A0A0F7ZTE9"/>
<evidence type="ECO:0000256" key="1">
    <source>
        <dbReference type="SAM" id="MobiDB-lite"/>
    </source>
</evidence>
<dbReference type="EMBL" id="KQ030539">
    <property type="protein sequence ID" value="KJZ72993.1"/>
    <property type="molecule type" value="Genomic_DNA"/>
</dbReference>
<evidence type="ECO:0000313" key="2">
    <source>
        <dbReference type="EMBL" id="KJZ72993.1"/>
    </source>
</evidence>
<feature type="region of interest" description="Disordered" evidence="1">
    <location>
        <begin position="431"/>
        <end position="494"/>
    </location>
</feature>
<feature type="compositionally biased region" description="Basic and acidic residues" evidence="1">
    <location>
        <begin position="442"/>
        <end position="452"/>
    </location>
</feature>
<dbReference type="PANTHER" id="PTHR28058">
    <property type="entry name" value="37S RIBOSOMAL PROTEIN MRP51, MITOCHONDRIAL"/>
    <property type="match status" value="1"/>
</dbReference>
<dbReference type="Pfam" id="PF11709">
    <property type="entry name" value="Mit_ribos_Mrp51"/>
    <property type="match status" value="1"/>
</dbReference>
<dbReference type="InterPro" id="IPR016712">
    <property type="entry name" value="Rbsml_bS1m-like"/>
</dbReference>
<dbReference type="GO" id="GO:0070124">
    <property type="term" value="P:mitochondrial translational initiation"/>
    <property type="evidence" value="ECO:0007669"/>
    <property type="project" value="TreeGrafter"/>
</dbReference>
<keyword evidence="3" id="KW-1185">Reference proteome</keyword>
<organism evidence="2 3">
    <name type="scientific">Hirsutella minnesotensis 3608</name>
    <dbReference type="NCBI Taxonomy" id="1043627"/>
    <lineage>
        <taxon>Eukaryota</taxon>
        <taxon>Fungi</taxon>
        <taxon>Dikarya</taxon>
        <taxon>Ascomycota</taxon>
        <taxon>Pezizomycotina</taxon>
        <taxon>Sordariomycetes</taxon>
        <taxon>Hypocreomycetidae</taxon>
        <taxon>Hypocreales</taxon>
        <taxon>Ophiocordycipitaceae</taxon>
        <taxon>Hirsutella</taxon>
    </lineage>
</organism>
<dbReference type="GO" id="GO:0003735">
    <property type="term" value="F:structural constituent of ribosome"/>
    <property type="evidence" value="ECO:0007669"/>
    <property type="project" value="TreeGrafter"/>
</dbReference>
<evidence type="ECO:0000313" key="3">
    <source>
        <dbReference type="Proteomes" id="UP000054481"/>
    </source>
</evidence>
<proteinExistence type="predicted"/>
<feature type="compositionally biased region" description="Low complexity" evidence="1">
    <location>
        <begin position="471"/>
        <end position="482"/>
    </location>
</feature>
<feature type="compositionally biased region" description="Basic and acidic residues" evidence="1">
    <location>
        <begin position="483"/>
        <end position="494"/>
    </location>
</feature>
<feature type="region of interest" description="Disordered" evidence="1">
    <location>
        <begin position="25"/>
        <end position="47"/>
    </location>
</feature>